<dbReference type="InterPro" id="IPR045759">
    <property type="entry name" value="Ap4A_phos1/2_N"/>
</dbReference>
<dbReference type="Proteomes" id="UP001211065">
    <property type="component" value="Unassembled WGS sequence"/>
</dbReference>
<organism evidence="2 3">
    <name type="scientific">Clydaea vesicula</name>
    <dbReference type="NCBI Taxonomy" id="447962"/>
    <lineage>
        <taxon>Eukaryota</taxon>
        <taxon>Fungi</taxon>
        <taxon>Fungi incertae sedis</taxon>
        <taxon>Chytridiomycota</taxon>
        <taxon>Chytridiomycota incertae sedis</taxon>
        <taxon>Chytridiomycetes</taxon>
        <taxon>Lobulomycetales</taxon>
        <taxon>Lobulomycetaceae</taxon>
        <taxon>Clydaea</taxon>
    </lineage>
</organism>
<proteinExistence type="predicted"/>
<dbReference type="SUPFAM" id="SSF54197">
    <property type="entry name" value="HIT-like"/>
    <property type="match status" value="1"/>
</dbReference>
<dbReference type="InterPro" id="IPR036265">
    <property type="entry name" value="HIT-like_sf"/>
</dbReference>
<evidence type="ECO:0000313" key="2">
    <source>
        <dbReference type="EMBL" id="KAJ3214219.1"/>
    </source>
</evidence>
<feature type="domain" description="Ap4A phosphorylase 1/2 N-terminal" evidence="1">
    <location>
        <begin position="6"/>
        <end position="137"/>
    </location>
</feature>
<protein>
    <submittedName>
        <fullName evidence="2">Bifunctional AP-4-A phosphorylase/ADP sulfurylase</fullName>
    </submittedName>
</protein>
<reference evidence="2" key="1">
    <citation type="submission" date="2020-05" db="EMBL/GenBank/DDBJ databases">
        <title>Phylogenomic resolution of chytrid fungi.</title>
        <authorList>
            <person name="Stajich J.E."/>
            <person name="Amses K."/>
            <person name="Simmons R."/>
            <person name="Seto K."/>
            <person name="Myers J."/>
            <person name="Bonds A."/>
            <person name="Quandt C.A."/>
            <person name="Barry K."/>
            <person name="Liu P."/>
            <person name="Grigoriev I."/>
            <person name="Longcore J.E."/>
            <person name="James T.Y."/>
        </authorList>
    </citation>
    <scope>NUCLEOTIDE SEQUENCE</scope>
    <source>
        <strain evidence="2">JEL0476</strain>
    </source>
</reference>
<evidence type="ECO:0000259" key="1">
    <source>
        <dbReference type="Pfam" id="PF19327"/>
    </source>
</evidence>
<dbReference type="AlphaFoldDB" id="A0AAD5U1U5"/>
<dbReference type="PANTHER" id="PTHR38420:SF1">
    <property type="entry name" value="PUTATIVE (AFU_ORTHOLOGUE AFUA_5G14690)-RELATED"/>
    <property type="match status" value="1"/>
</dbReference>
<dbReference type="GO" id="GO:0009117">
    <property type="term" value="P:nucleotide metabolic process"/>
    <property type="evidence" value="ECO:0007669"/>
    <property type="project" value="InterPro"/>
</dbReference>
<dbReference type="GO" id="GO:0003877">
    <property type="term" value="F:ATP:ADP adenylyltransferase activity"/>
    <property type="evidence" value="ECO:0007669"/>
    <property type="project" value="InterPro"/>
</dbReference>
<dbReference type="PANTHER" id="PTHR38420">
    <property type="entry name" value="AP-4-A PHOSPHORYLASE II"/>
    <property type="match status" value="1"/>
</dbReference>
<dbReference type="GO" id="GO:0005524">
    <property type="term" value="F:ATP binding"/>
    <property type="evidence" value="ECO:0007669"/>
    <property type="project" value="InterPro"/>
</dbReference>
<evidence type="ECO:0000313" key="3">
    <source>
        <dbReference type="Proteomes" id="UP001211065"/>
    </source>
</evidence>
<sequence>MFHLTKKTFESAKSNKSLIFTPTVLHIKEEDSVKFHIRLAVSLFKKPSDGLNRSLDGKKPNPFLPFDKNLFIAENAHHNFLLNKFSISPYHVLITTKEFQSQLENPDINDFQTAWDFLSQSETDSAVLNYMCFYNCG</sequence>
<dbReference type="Pfam" id="PF19327">
    <property type="entry name" value="Ap4A_phos_N"/>
    <property type="match status" value="1"/>
</dbReference>
<name>A0AAD5U1U5_9FUNG</name>
<dbReference type="InterPro" id="IPR043171">
    <property type="entry name" value="Ap4A_phos1/2-like"/>
</dbReference>
<keyword evidence="3" id="KW-1185">Reference proteome</keyword>
<dbReference type="Gene3D" id="3.30.428.70">
    <property type="match status" value="1"/>
</dbReference>
<dbReference type="EMBL" id="JADGJW010000640">
    <property type="protein sequence ID" value="KAJ3214219.1"/>
    <property type="molecule type" value="Genomic_DNA"/>
</dbReference>
<accession>A0AAD5U1U5</accession>
<comment type="caution">
    <text evidence="2">The sequence shown here is derived from an EMBL/GenBank/DDBJ whole genome shotgun (WGS) entry which is preliminary data.</text>
</comment>
<gene>
    <name evidence="2" type="primary">APA2</name>
    <name evidence="2" type="ORF">HK099_006982</name>
</gene>
<dbReference type="InterPro" id="IPR009163">
    <property type="entry name" value="Ap4A_phos1/2"/>
</dbReference>